<evidence type="ECO:0000256" key="3">
    <source>
        <dbReference type="ARBA" id="ARBA00022840"/>
    </source>
</evidence>
<dbReference type="Gene3D" id="3.40.50.620">
    <property type="entry name" value="HUPs"/>
    <property type="match status" value="1"/>
</dbReference>
<evidence type="ECO:0000259" key="7">
    <source>
        <dbReference type="Pfam" id="PF09334"/>
    </source>
</evidence>
<dbReference type="GO" id="GO:0006431">
    <property type="term" value="P:methionyl-tRNA aminoacylation"/>
    <property type="evidence" value="ECO:0007669"/>
    <property type="project" value="InterPro"/>
</dbReference>
<evidence type="ECO:0000256" key="4">
    <source>
        <dbReference type="ARBA" id="ARBA00022917"/>
    </source>
</evidence>
<organism evidence="8 9">
    <name type="scientific">Candidatus Dojkabacteria bacterium</name>
    <dbReference type="NCBI Taxonomy" id="2099670"/>
    <lineage>
        <taxon>Bacteria</taxon>
        <taxon>Candidatus Dojkabacteria</taxon>
    </lineage>
</organism>
<dbReference type="SUPFAM" id="SSF52374">
    <property type="entry name" value="Nucleotidylyl transferase"/>
    <property type="match status" value="1"/>
</dbReference>
<dbReference type="InterPro" id="IPR001412">
    <property type="entry name" value="aa-tRNA-synth_I_CS"/>
</dbReference>
<evidence type="ECO:0000256" key="1">
    <source>
        <dbReference type="ARBA" id="ARBA00022598"/>
    </source>
</evidence>
<keyword evidence="3" id="KW-0067">ATP-binding</keyword>
<evidence type="ECO:0000256" key="2">
    <source>
        <dbReference type="ARBA" id="ARBA00022741"/>
    </source>
</evidence>
<dbReference type="PRINTS" id="PR01041">
    <property type="entry name" value="TRNASYNTHMET"/>
</dbReference>
<dbReference type="InterPro" id="IPR015413">
    <property type="entry name" value="Methionyl/Leucyl_tRNA_Synth"/>
</dbReference>
<name>A0A847ETG4_9BACT</name>
<dbReference type="AlphaFoldDB" id="A0A847ETG4"/>
<dbReference type="GO" id="GO:0005829">
    <property type="term" value="C:cytosol"/>
    <property type="evidence" value="ECO:0007669"/>
    <property type="project" value="TreeGrafter"/>
</dbReference>
<evidence type="ECO:0000256" key="6">
    <source>
        <dbReference type="ARBA" id="ARBA00030904"/>
    </source>
</evidence>
<dbReference type="GO" id="GO:0004825">
    <property type="term" value="F:methionine-tRNA ligase activity"/>
    <property type="evidence" value="ECO:0007669"/>
    <property type="project" value="InterPro"/>
</dbReference>
<evidence type="ECO:0000313" key="9">
    <source>
        <dbReference type="Proteomes" id="UP000554004"/>
    </source>
</evidence>
<sequence length="149" mass="17108">MENLNQEKIFIGVSWPYASGKLHLGHLAGQNIACDVFARYHRQKGNRVLMVSGSDSHGTPIVFKAEELGITPEQLVETSHKEILETFEKLSLLYEKYTSTTTENHKEVVQNIFLVLKELGYLYPQKSKQYFDEKVNKFLPDRYVKGVCP</sequence>
<dbReference type="Pfam" id="PF09334">
    <property type="entry name" value="tRNA-synt_1g"/>
    <property type="match status" value="1"/>
</dbReference>
<dbReference type="GO" id="GO:0005524">
    <property type="term" value="F:ATP binding"/>
    <property type="evidence" value="ECO:0007669"/>
    <property type="project" value="UniProtKB-KW"/>
</dbReference>
<proteinExistence type="predicted"/>
<reference evidence="8 9" key="1">
    <citation type="journal article" date="2020" name="Biotechnol. Biofuels">
        <title>New insights from the biogas microbiome by comprehensive genome-resolved metagenomics of nearly 1600 species originating from multiple anaerobic digesters.</title>
        <authorList>
            <person name="Campanaro S."/>
            <person name="Treu L."/>
            <person name="Rodriguez-R L.M."/>
            <person name="Kovalovszki A."/>
            <person name="Ziels R.M."/>
            <person name="Maus I."/>
            <person name="Zhu X."/>
            <person name="Kougias P.G."/>
            <person name="Basile A."/>
            <person name="Luo G."/>
            <person name="Schluter A."/>
            <person name="Konstantinidis K.T."/>
            <person name="Angelidaki I."/>
        </authorList>
    </citation>
    <scope>NUCLEOTIDE SEQUENCE [LARGE SCALE GENOMIC DNA]</scope>
    <source>
        <strain evidence="8">AS06rmzACSIP_421</strain>
    </source>
</reference>
<dbReference type="Proteomes" id="UP000554004">
    <property type="component" value="Unassembled WGS sequence"/>
</dbReference>
<dbReference type="PANTHER" id="PTHR45765:SF1">
    <property type="entry name" value="METHIONINE--TRNA LIGASE, CYTOPLASMIC"/>
    <property type="match status" value="1"/>
</dbReference>
<keyword evidence="2" id="KW-0547">Nucleotide-binding</keyword>
<gene>
    <name evidence="8" type="ORF">GX618_03240</name>
</gene>
<dbReference type="InterPro" id="IPR033911">
    <property type="entry name" value="MetRS_core"/>
</dbReference>
<dbReference type="PANTHER" id="PTHR45765">
    <property type="entry name" value="METHIONINE--TRNA LIGASE"/>
    <property type="match status" value="1"/>
</dbReference>
<evidence type="ECO:0000256" key="5">
    <source>
        <dbReference type="ARBA" id="ARBA00023146"/>
    </source>
</evidence>
<protein>
    <recommendedName>
        <fullName evidence="6">Methionyl-tRNA synthetase</fullName>
    </recommendedName>
</protein>
<dbReference type="InterPro" id="IPR023458">
    <property type="entry name" value="Met-tRNA_ligase_1"/>
</dbReference>
<dbReference type="EMBL" id="JAAZAL010000114">
    <property type="protein sequence ID" value="NLE31263.1"/>
    <property type="molecule type" value="Genomic_DNA"/>
</dbReference>
<keyword evidence="5" id="KW-0030">Aminoacyl-tRNA synthetase</keyword>
<evidence type="ECO:0000313" key="8">
    <source>
        <dbReference type="EMBL" id="NLE31263.1"/>
    </source>
</evidence>
<keyword evidence="1 8" id="KW-0436">Ligase</keyword>
<feature type="domain" description="Methionyl/Leucyl tRNA synthetase" evidence="7">
    <location>
        <begin position="10"/>
        <end position="149"/>
    </location>
</feature>
<feature type="non-terminal residue" evidence="8">
    <location>
        <position position="149"/>
    </location>
</feature>
<dbReference type="PROSITE" id="PS00178">
    <property type="entry name" value="AA_TRNA_LIGASE_I"/>
    <property type="match status" value="1"/>
</dbReference>
<comment type="caution">
    <text evidence="8">The sequence shown here is derived from an EMBL/GenBank/DDBJ whole genome shotgun (WGS) entry which is preliminary data.</text>
</comment>
<keyword evidence="4" id="KW-0648">Protein biosynthesis</keyword>
<accession>A0A847ETG4</accession>
<dbReference type="InterPro" id="IPR014729">
    <property type="entry name" value="Rossmann-like_a/b/a_fold"/>
</dbReference>